<dbReference type="Proteomes" id="UP000284842">
    <property type="component" value="Unassembled WGS sequence"/>
</dbReference>
<dbReference type="SUPFAM" id="SSF52047">
    <property type="entry name" value="RNI-like"/>
    <property type="match status" value="1"/>
</dbReference>
<dbReference type="Gene3D" id="3.80.10.10">
    <property type="entry name" value="Ribonuclease Inhibitor"/>
    <property type="match status" value="1"/>
</dbReference>
<keyword evidence="2" id="KW-1185">Reference proteome</keyword>
<evidence type="ECO:0000313" key="1">
    <source>
        <dbReference type="EMBL" id="PPQ66564.1"/>
    </source>
</evidence>
<dbReference type="OrthoDB" id="2998673at2759"/>
<name>A0A409VJW7_9AGAR</name>
<comment type="caution">
    <text evidence="1">The sequence shown here is derived from an EMBL/GenBank/DDBJ whole genome shotgun (WGS) entry which is preliminary data.</text>
</comment>
<organism evidence="1 2">
    <name type="scientific">Panaeolus cyanescens</name>
    <dbReference type="NCBI Taxonomy" id="181874"/>
    <lineage>
        <taxon>Eukaryota</taxon>
        <taxon>Fungi</taxon>
        <taxon>Dikarya</taxon>
        <taxon>Basidiomycota</taxon>
        <taxon>Agaricomycotina</taxon>
        <taxon>Agaricomycetes</taxon>
        <taxon>Agaricomycetidae</taxon>
        <taxon>Agaricales</taxon>
        <taxon>Agaricineae</taxon>
        <taxon>Galeropsidaceae</taxon>
        <taxon>Panaeolus</taxon>
    </lineage>
</organism>
<protein>
    <submittedName>
        <fullName evidence="1">Uncharacterized protein</fullName>
    </submittedName>
</protein>
<dbReference type="InParanoid" id="A0A409VJW7"/>
<sequence>MPVNDDVLRLICLFIRTDDGKDERLGASNSINSYRDRLMKSAQAFRALKEPALDALWHTLPSFVPLFSLHPNVVLENGQYVINPTKKIHWGNFDQYALRVKCMLLDKVPPSPEISPYVAEFLTRLRPGQVLLPALKSLHLYRISEKFDGSTLLPVISGSLDTVEVNAVHNKTFVTTLLCYIGQFAPNIRVLKARRVERPAQLLRAIQNLYNLNTLEVENETLNWQWFCSLHSHLPNLRHISLGLSESPIPVPNDSTHEYSRTETPQFKLITLRVSGPETASLVLDHVDPLSLEVLTVKETKPGFNPEAFAELLAKINQLTSLTRLTMEIREVSAGFDVDVLQTLSWMKCRASLEELNLSGNKFITKLSDQTIADLARDLPALKRLYLPTWHCTQGVYPTLESLLLLGNHCPSLQEVRLPLQDLHLPPNHSKFTFSNNSLQTISISLASMFSGNIYSIESMERARNDVLARQVTPQLVEMLYNRFPKLSRIEANHTHGQNPRGYHATQEICDRILGHLNFGHSCTKIVLCITILDELLLEAFHDRTNEGKQNRDFISGVLALGLDDEDVGIVISVAKEDHEGHPSSGYAKSRYILEQIFVE</sequence>
<gene>
    <name evidence="1" type="ORF">CVT24_007129</name>
</gene>
<accession>A0A409VJW7</accession>
<dbReference type="STRING" id="181874.A0A409VJW7"/>
<reference evidence="1 2" key="1">
    <citation type="journal article" date="2018" name="Evol. Lett.">
        <title>Horizontal gene cluster transfer increased hallucinogenic mushroom diversity.</title>
        <authorList>
            <person name="Reynolds H.T."/>
            <person name="Vijayakumar V."/>
            <person name="Gluck-Thaler E."/>
            <person name="Korotkin H.B."/>
            <person name="Matheny P.B."/>
            <person name="Slot J.C."/>
        </authorList>
    </citation>
    <scope>NUCLEOTIDE SEQUENCE [LARGE SCALE GENOMIC DNA]</scope>
    <source>
        <strain evidence="1 2">2629</strain>
    </source>
</reference>
<dbReference type="InterPro" id="IPR032675">
    <property type="entry name" value="LRR_dom_sf"/>
</dbReference>
<evidence type="ECO:0000313" key="2">
    <source>
        <dbReference type="Proteomes" id="UP000284842"/>
    </source>
</evidence>
<proteinExistence type="predicted"/>
<dbReference type="EMBL" id="NHTK01006040">
    <property type="protein sequence ID" value="PPQ66564.1"/>
    <property type="molecule type" value="Genomic_DNA"/>
</dbReference>
<dbReference type="AlphaFoldDB" id="A0A409VJW7"/>